<gene>
    <name evidence="8" type="ORF">KS419_07505</name>
</gene>
<keyword evidence="2" id="KW-1003">Cell membrane</keyword>
<accession>A0ABS6JGX5</accession>
<keyword evidence="3 6" id="KW-0812">Transmembrane</keyword>
<keyword evidence="5 6" id="KW-0472">Membrane</keyword>
<comment type="subcellular location">
    <subcellularLocation>
        <location evidence="1">Cell membrane</location>
        <topology evidence="1">Multi-pass membrane protein</topology>
    </subcellularLocation>
</comment>
<evidence type="ECO:0000256" key="5">
    <source>
        <dbReference type="ARBA" id="ARBA00023136"/>
    </source>
</evidence>
<feature type="domain" description="Type II secretion system protein GspF" evidence="7">
    <location>
        <begin position="124"/>
        <end position="250"/>
    </location>
</feature>
<dbReference type="PANTHER" id="PTHR35007:SF2">
    <property type="entry name" value="PILUS ASSEMBLE PROTEIN"/>
    <property type="match status" value="1"/>
</dbReference>
<reference evidence="8 9" key="1">
    <citation type="submission" date="2021-06" db="EMBL/GenBank/DDBJ databases">
        <title>Bacillus sp. RD4P76, an endophyte from a halophyte.</title>
        <authorList>
            <person name="Sun J.-Q."/>
        </authorList>
    </citation>
    <scope>NUCLEOTIDE SEQUENCE [LARGE SCALE GENOMIC DNA]</scope>
    <source>
        <strain evidence="8 9">CGMCC 1.15917</strain>
    </source>
</reference>
<evidence type="ECO:0000313" key="8">
    <source>
        <dbReference type="EMBL" id="MBU9711578.1"/>
    </source>
</evidence>
<feature type="transmembrane region" description="Helical" evidence="6">
    <location>
        <begin position="233"/>
        <end position="259"/>
    </location>
</feature>
<evidence type="ECO:0000259" key="7">
    <source>
        <dbReference type="Pfam" id="PF00482"/>
    </source>
</evidence>
<evidence type="ECO:0000256" key="1">
    <source>
        <dbReference type="ARBA" id="ARBA00004651"/>
    </source>
</evidence>
<feature type="transmembrane region" description="Helical" evidence="6">
    <location>
        <begin position="58"/>
        <end position="78"/>
    </location>
</feature>
<dbReference type="Pfam" id="PF00482">
    <property type="entry name" value="T2SSF"/>
    <property type="match status" value="1"/>
</dbReference>
<evidence type="ECO:0000256" key="2">
    <source>
        <dbReference type="ARBA" id="ARBA00022475"/>
    </source>
</evidence>
<evidence type="ECO:0000313" key="9">
    <source>
        <dbReference type="Proteomes" id="UP000784880"/>
    </source>
</evidence>
<protein>
    <submittedName>
        <fullName evidence="8">Type II secretion system F family protein</fullName>
    </submittedName>
</protein>
<evidence type="ECO:0000256" key="4">
    <source>
        <dbReference type="ARBA" id="ARBA00022989"/>
    </source>
</evidence>
<organism evidence="8 9">
    <name type="scientific">Evansella tamaricis</name>
    <dbReference type="NCBI Taxonomy" id="2069301"/>
    <lineage>
        <taxon>Bacteria</taxon>
        <taxon>Bacillati</taxon>
        <taxon>Bacillota</taxon>
        <taxon>Bacilli</taxon>
        <taxon>Bacillales</taxon>
        <taxon>Bacillaceae</taxon>
        <taxon>Evansella</taxon>
    </lineage>
</organism>
<dbReference type="Proteomes" id="UP000784880">
    <property type="component" value="Unassembled WGS sequence"/>
</dbReference>
<dbReference type="InterPro" id="IPR018076">
    <property type="entry name" value="T2SS_GspF_dom"/>
</dbReference>
<feature type="transmembrane region" description="Helical" evidence="6">
    <location>
        <begin position="84"/>
        <end position="106"/>
    </location>
</feature>
<proteinExistence type="predicted"/>
<sequence length="262" mass="29779">MKHKDSIKDKSLTVRFIQPLLEKIRRFAIGRMPKQKLAEIEKKLHAAGHPLGMTAGDFILMQVFLPIGLFLVFLLLFLPNSEETAKVFLLAGATAVFVYSYMSFYLTAKSKERIKKIDKAMPDFFDMLNVSIEAGMGFDGAIKKVCSQVDTALSKEFLYALEDIKLGKSRRQAFIELRERVPSDFFRSVMTSIIQADQMGIGMSKVLKTQTQRIREKQRFSAKEQAMKAPVKMLIPMVLFIFPTLFIVLLGPVIVNLVIEFL</sequence>
<evidence type="ECO:0000256" key="6">
    <source>
        <dbReference type="SAM" id="Phobius"/>
    </source>
</evidence>
<keyword evidence="9" id="KW-1185">Reference proteome</keyword>
<evidence type="ECO:0000256" key="3">
    <source>
        <dbReference type="ARBA" id="ARBA00022692"/>
    </source>
</evidence>
<dbReference type="EMBL" id="JAHQCS010000077">
    <property type="protein sequence ID" value="MBU9711578.1"/>
    <property type="molecule type" value="Genomic_DNA"/>
</dbReference>
<comment type="caution">
    <text evidence="8">The sequence shown here is derived from an EMBL/GenBank/DDBJ whole genome shotgun (WGS) entry which is preliminary data.</text>
</comment>
<dbReference type="RefSeq" id="WP_217065532.1">
    <property type="nucleotide sequence ID" value="NZ_JAHQCS010000077.1"/>
</dbReference>
<name>A0ABS6JGX5_9BACI</name>
<keyword evidence="4 6" id="KW-1133">Transmembrane helix</keyword>
<dbReference type="PANTHER" id="PTHR35007">
    <property type="entry name" value="INTEGRAL MEMBRANE PROTEIN-RELATED"/>
    <property type="match status" value="1"/>
</dbReference>